<protein>
    <submittedName>
        <fullName evidence="1">Uncharacterized protein</fullName>
    </submittedName>
</protein>
<evidence type="ECO:0000313" key="2">
    <source>
        <dbReference type="Proteomes" id="UP001212997"/>
    </source>
</evidence>
<sequence length="88" mass="10405">MRAFVSLTRWAKSRFLQPVNVDEKALFMDLRFNLKLPFCALLYRTMRNIAKSGRTLVPSELEWEAEMDFLVIRSQGQDYELKKHHGSQ</sequence>
<dbReference type="AlphaFoldDB" id="A0AAD5UT26"/>
<name>A0AAD5UT26_9APHY</name>
<reference evidence="1" key="1">
    <citation type="submission" date="2022-07" db="EMBL/GenBank/DDBJ databases">
        <title>Genome Sequence of Physisporinus lineatus.</title>
        <authorList>
            <person name="Buettner E."/>
        </authorList>
    </citation>
    <scope>NUCLEOTIDE SEQUENCE</scope>
    <source>
        <strain evidence="1">VT162</strain>
    </source>
</reference>
<evidence type="ECO:0000313" key="1">
    <source>
        <dbReference type="EMBL" id="KAJ3475815.1"/>
    </source>
</evidence>
<gene>
    <name evidence="1" type="ORF">NLI96_g11585</name>
</gene>
<accession>A0AAD5UT26</accession>
<proteinExistence type="predicted"/>
<keyword evidence="2" id="KW-1185">Reference proteome</keyword>
<dbReference type="EMBL" id="JANAWD010000795">
    <property type="protein sequence ID" value="KAJ3475815.1"/>
    <property type="molecule type" value="Genomic_DNA"/>
</dbReference>
<comment type="caution">
    <text evidence="1">The sequence shown here is derived from an EMBL/GenBank/DDBJ whole genome shotgun (WGS) entry which is preliminary data.</text>
</comment>
<dbReference type="Proteomes" id="UP001212997">
    <property type="component" value="Unassembled WGS sequence"/>
</dbReference>
<organism evidence="1 2">
    <name type="scientific">Meripilus lineatus</name>
    <dbReference type="NCBI Taxonomy" id="2056292"/>
    <lineage>
        <taxon>Eukaryota</taxon>
        <taxon>Fungi</taxon>
        <taxon>Dikarya</taxon>
        <taxon>Basidiomycota</taxon>
        <taxon>Agaricomycotina</taxon>
        <taxon>Agaricomycetes</taxon>
        <taxon>Polyporales</taxon>
        <taxon>Meripilaceae</taxon>
        <taxon>Meripilus</taxon>
    </lineage>
</organism>